<organism evidence="1 2">
    <name type="scientific">Sphingobacterium populi</name>
    <dbReference type="NCBI Taxonomy" id="1812824"/>
    <lineage>
        <taxon>Bacteria</taxon>
        <taxon>Pseudomonadati</taxon>
        <taxon>Bacteroidota</taxon>
        <taxon>Sphingobacteriia</taxon>
        <taxon>Sphingobacteriales</taxon>
        <taxon>Sphingobacteriaceae</taxon>
        <taxon>Sphingobacterium</taxon>
    </lineage>
</organism>
<dbReference type="Proteomes" id="UP001597418">
    <property type="component" value="Unassembled WGS sequence"/>
</dbReference>
<keyword evidence="2" id="KW-1185">Reference proteome</keyword>
<sequence length="50" mass="5390">MHGRSASAIDAIPKQEIVLKMHEAGVLVGEYKGTVSVDGYISIAMNNQME</sequence>
<gene>
    <name evidence="1" type="ORF">ACFSQ6_01870</name>
</gene>
<dbReference type="EMBL" id="JBHUMB010000005">
    <property type="protein sequence ID" value="MFD2742136.1"/>
    <property type="molecule type" value="Genomic_DNA"/>
</dbReference>
<comment type="caution">
    <text evidence="1">The sequence shown here is derived from an EMBL/GenBank/DDBJ whole genome shotgun (WGS) entry which is preliminary data.</text>
</comment>
<dbReference type="RefSeq" id="WP_156472435.1">
    <property type="nucleotide sequence ID" value="NZ_JBHUMB010000005.1"/>
</dbReference>
<accession>A0ABW5UAG1</accession>
<protein>
    <submittedName>
        <fullName evidence="1">Uncharacterized protein</fullName>
    </submittedName>
</protein>
<evidence type="ECO:0000313" key="2">
    <source>
        <dbReference type="Proteomes" id="UP001597418"/>
    </source>
</evidence>
<name>A0ABW5UAG1_9SPHI</name>
<proteinExistence type="predicted"/>
<evidence type="ECO:0000313" key="1">
    <source>
        <dbReference type="EMBL" id="MFD2742136.1"/>
    </source>
</evidence>
<reference evidence="2" key="1">
    <citation type="journal article" date="2019" name="Int. J. Syst. Evol. Microbiol.">
        <title>The Global Catalogue of Microorganisms (GCM) 10K type strain sequencing project: providing services to taxonomists for standard genome sequencing and annotation.</title>
        <authorList>
            <consortium name="The Broad Institute Genomics Platform"/>
            <consortium name="The Broad Institute Genome Sequencing Center for Infectious Disease"/>
            <person name="Wu L."/>
            <person name="Ma J."/>
        </authorList>
    </citation>
    <scope>NUCLEOTIDE SEQUENCE [LARGE SCALE GENOMIC DNA]</scope>
    <source>
        <strain evidence="2">KCTC 42247</strain>
    </source>
</reference>